<dbReference type="AlphaFoldDB" id="A0A8H5FQW0"/>
<proteinExistence type="predicted"/>
<name>A0A8H5FQW0_9AGAR</name>
<dbReference type="EMBL" id="JAACJO010000039">
    <property type="protein sequence ID" value="KAF5345824.1"/>
    <property type="molecule type" value="Genomic_DNA"/>
</dbReference>
<dbReference type="SUPFAM" id="SSF49503">
    <property type="entry name" value="Cupredoxins"/>
    <property type="match status" value="1"/>
</dbReference>
<feature type="compositionally biased region" description="Gly residues" evidence="1">
    <location>
        <begin position="196"/>
        <end position="205"/>
    </location>
</feature>
<evidence type="ECO:0000256" key="1">
    <source>
        <dbReference type="SAM" id="MobiDB-lite"/>
    </source>
</evidence>
<comment type="caution">
    <text evidence="4">The sequence shown here is derived from an EMBL/GenBank/DDBJ whole genome shotgun (WGS) entry which is preliminary data.</text>
</comment>
<sequence>MRFATVIASLSALSLAFAQNSNSTNSTVVTIQVGSTADAQGGIFQFIPPSVNATNGTVINFQFSGMPGNHSITQSTFSNPCTPMSGGFDSGWVWLPTPGLTPIPQWNLTVTDDSKPIWFFCKQLQPAPHCKAGMVGAINAPASGRNTFENYRSQANQADTSGQDVLSLVGVGASASARPGPLPSGATDYPAPSGSAAGGSGGNSGSGNDSGALGVSVHFTTASALVVLVAGMLFFA</sequence>
<gene>
    <name evidence="4" type="ORF">D9756_010895</name>
</gene>
<feature type="chain" id="PRO_5034652727" description="Extracellular serine-rich protein" evidence="3">
    <location>
        <begin position="19"/>
        <end position="236"/>
    </location>
</feature>
<evidence type="ECO:0000256" key="2">
    <source>
        <dbReference type="SAM" id="Phobius"/>
    </source>
</evidence>
<dbReference type="Gene3D" id="2.60.40.420">
    <property type="entry name" value="Cupredoxins - blue copper proteins"/>
    <property type="match status" value="1"/>
</dbReference>
<feature type="region of interest" description="Disordered" evidence="1">
    <location>
        <begin position="177"/>
        <end position="207"/>
    </location>
</feature>
<keyword evidence="2" id="KW-0472">Membrane</keyword>
<dbReference type="CDD" id="cd00920">
    <property type="entry name" value="Cupredoxin"/>
    <property type="match status" value="1"/>
</dbReference>
<feature type="transmembrane region" description="Helical" evidence="2">
    <location>
        <begin position="213"/>
        <end position="235"/>
    </location>
</feature>
<dbReference type="PANTHER" id="PTHR34883:SF15">
    <property type="entry name" value="EXTRACELLULAR SERINE-RICH PROTEIN"/>
    <property type="match status" value="1"/>
</dbReference>
<keyword evidence="2" id="KW-0812">Transmembrane</keyword>
<keyword evidence="5" id="KW-1185">Reference proteome</keyword>
<dbReference type="Proteomes" id="UP000559027">
    <property type="component" value="Unassembled WGS sequence"/>
</dbReference>
<dbReference type="PANTHER" id="PTHR34883">
    <property type="entry name" value="SERINE-RICH PROTEIN, PUTATIVE-RELATED-RELATED"/>
    <property type="match status" value="1"/>
</dbReference>
<evidence type="ECO:0000313" key="5">
    <source>
        <dbReference type="Proteomes" id="UP000559027"/>
    </source>
</evidence>
<dbReference type="InterPro" id="IPR008972">
    <property type="entry name" value="Cupredoxin"/>
</dbReference>
<keyword evidence="3" id="KW-0732">Signal</keyword>
<accession>A0A8H5FQW0</accession>
<evidence type="ECO:0000313" key="4">
    <source>
        <dbReference type="EMBL" id="KAF5345824.1"/>
    </source>
</evidence>
<feature type="signal peptide" evidence="3">
    <location>
        <begin position="1"/>
        <end position="18"/>
    </location>
</feature>
<dbReference type="InterPro" id="IPR052953">
    <property type="entry name" value="Ser-rich/MCO-related"/>
</dbReference>
<reference evidence="4 5" key="1">
    <citation type="journal article" date="2020" name="ISME J.">
        <title>Uncovering the hidden diversity of litter-decomposition mechanisms in mushroom-forming fungi.</title>
        <authorList>
            <person name="Floudas D."/>
            <person name="Bentzer J."/>
            <person name="Ahren D."/>
            <person name="Johansson T."/>
            <person name="Persson P."/>
            <person name="Tunlid A."/>
        </authorList>
    </citation>
    <scope>NUCLEOTIDE SEQUENCE [LARGE SCALE GENOMIC DNA]</scope>
    <source>
        <strain evidence="4 5">CBS 146.42</strain>
    </source>
</reference>
<evidence type="ECO:0000256" key="3">
    <source>
        <dbReference type="SAM" id="SignalP"/>
    </source>
</evidence>
<protein>
    <recommendedName>
        <fullName evidence="6">Extracellular serine-rich protein</fullName>
    </recommendedName>
</protein>
<dbReference type="OrthoDB" id="2331100at2759"/>
<organism evidence="4 5">
    <name type="scientific">Leucocoprinus leucothites</name>
    <dbReference type="NCBI Taxonomy" id="201217"/>
    <lineage>
        <taxon>Eukaryota</taxon>
        <taxon>Fungi</taxon>
        <taxon>Dikarya</taxon>
        <taxon>Basidiomycota</taxon>
        <taxon>Agaricomycotina</taxon>
        <taxon>Agaricomycetes</taxon>
        <taxon>Agaricomycetidae</taxon>
        <taxon>Agaricales</taxon>
        <taxon>Agaricineae</taxon>
        <taxon>Agaricaceae</taxon>
        <taxon>Leucocoprinus</taxon>
    </lineage>
</organism>
<evidence type="ECO:0008006" key="6">
    <source>
        <dbReference type="Google" id="ProtNLM"/>
    </source>
</evidence>
<keyword evidence="2" id="KW-1133">Transmembrane helix</keyword>